<name>A0ABR1TGC0_9PEZI</name>
<reference evidence="1 2" key="1">
    <citation type="submission" date="2023-01" db="EMBL/GenBank/DDBJ databases">
        <title>Analysis of 21 Apiospora genomes using comparative genomics revels a genus with tremendous synthesis potential of carbohydrate active enzymes and secondary metabolites.</title>
        <authorList>
            <person name="Sorensen T."/>
        </authorList>
    </citation>
    <scope>NUCLEOTIDE SEQUENCE [LARGE SCALE GENOMIC DNA]</scope>
    <source>
        <strain evidence="1 2">CBS 33761</strain>
    </source>
</reference>
<proteinExistence type="predicted"/>
<comment type="caution">
    <text evidence="1">The sequence shown here is derived from an EMBL/GenBank/DDBJ whole genome shotgun (WGS) entry which is preliminary data.</text>
</comment>
<dbReference type="Proteomes" id="UP001444661">
    <property type="component" value="Unassembled WGS sequence"/>
</dbReference>
<accession>A0ABR1TGC0</accession>
<gene>
    <name evidence="1" type="ORF">PG993_005686</name>
</gene>
<evidence type="ECO:0000313" key="1">
    <source>
        <dbReference type="EMBL" id="KAK8045662.1"/>
    </source>
</evidence>
<dbReference type="EMBL" id="JAQQWK010000003">
    <property type="protein sequence ID" value="KAK8045662.1"/>
    <property type="molecule type" value="Genomic_DNA"/>
</dbReference>
<keyword evidence="2" id="KW-1185">Reference proteome</keyword>
<organism evidence="1 2">
    <name type="scientific">Apiospora rasikravindrae</name>
    <dbReference type="NCBI Taxonomy" id="990691"/>
    <lineage>
        <taxon>Eukaryota</taxon>
        <taxon>Fungi</taxon>
        <taxon>Dikarya</taxon>
        <taxon>Ascomycota</taxon>
        <taxon>Pezizomycotina</taxon>
        <taxon>Sordariomycetes</taxon>
        <taxon>Xylariomycetidae</taxon>
        <taxon>Amphisphaeriales</taxon>
        <taxon>Apiosporaceae</taxon>
        <taxon>Apiospora</taxon>
    </lineage>
</organism>
<sequence>MIIATVPLDLRHLTSAVGCPTAQDKISRSELAPDIADALRQGISNLTDIVRSKRSAKEALDTLQHPCSLWIDGGALTEAQQQQAQSLLPFLFHVQGQFRIASRMSLQEAGFTMF</sequence>
<protein>
    <submittedName>
        <fullName evidence="1">Uncharacterized protein</fullName>
    </submittedName>
</protein>
<evidence type="ECO:0000313" key="2">
    <source>
        <dbReference type="Proteomes" id="UP001444661"/>
    </source>
</evidence>